<evidence type="ECO:0000256" key="3">
    <source>
        <dbReference type="ARBA" id="ARBA00022763"/>
    </source>
</evidence>
<dbReference type="PANTHER" id="PTHR13152">
    <property type="entry name" value="TFIIH, POLYPEPTIDE 4"/>
    <property type="match status" value="1"/>
</dbReference>
<name>A0A077ZY57_STYLE</name>
<dbReference type="OrthoDB" id="285196at2759"/>
<dbReference type="EMBL" id="CCKQ01002384">
    <property type="protein sequence ID" value="CDW73476.1"/>
    <property type="molecule type" value="Genomic_DNA"/>
</dbReference>
<dbReference type="GO" id="GO:0006289">
    <property type="term" value="P:nucleotide-excision repair"/>
    <property type="evidence" value="ECO:0007669"/>
    <property type="project" value="InterPro"/>
</dbReference>
<gene>
    <name evidence="10" type="primary">Contig6486.g6936</name>
    <name evidence="10" type="ORF">STYLEM_2455</name>
</gene>
<comment type="similarity">
    <text evidence="2 8">Belongs to the TFB2 family.</text>
</comment>
<evidence type="ECO:0000256" key="2">
    <source>
        <dbReference type="ARBA" id="ARBA00007132"/>
    </source>
</evidence>
<dbReference type="GO" id="GO:0001671">
    <property type="term" value="F:ATPase activator activity"/>
    <property type="evidence" value="ECO:0007669"/>
    <property type="project" value="InterPro"/>
</dbReference>
<dbReference type="GO" id="GO:0000439">
    <property type="term" value="C:transcription factor TFIIH core complex"/>
    <property type="evidence" value="ECO:0007669"/>
    <property type="project" value="InterPro"/>
</dbReference>
<accession>A0A077ZY57</accession>
<dbReference type="InterPro" id="IPR004598">
    <property type="entry name" value="TFIIH_p52/Tfb2"/>
</dbReference>
<dbReference type="Pfam" id="PF18307">
    <property type="entry name" value="Tfb2_C"/>
    <property type="match status" value="1"/>
</dbReference>
<proteinExistence type="inferred from homology"/>
<keyword evidence="5 8" id="KW-0804">Transcription</keyword>
<dbReference type="AlphaFoldDB" id="A0A077ZY57"/>
<evidence type="ECO:0000256" key="5">
    <source>
        <dbReference type="ARBA" id="ARBA00023163"/>
    </source>
</evidence>
<comment type="function">
    <text evidence="8">Component of the general transcription and DNA repair factor IIH (TFIIH) core complex which is involved in general and transcription-coupled nucleotide excision repair (NER) of damaged DNA.</text>
</comment>
<comment type="subcellular location">
    <subcellularLocation>
        <location evidence="1 8">Nucleus</location>
    </subcellularLocation>
</comment>
<dbReference type="Proteomes" id="UP000039865">
    <property type="component" value="Unassembled WGS sequence"/>
</dbReference>
<evidence type="ECO:0000256" key="7">
    <source>
        <dbReference type="ARBA" id="ARBA00023242"/>
    </source>
</evidence>
<dbReference type="PANTHER" id="PTHR13152:SF0">
    <property type="entry name" value="GENERAL TRANSCRIPTION FACTOR IIH SUBUNIT 4"/>
    <property type="match status" value="1"/>
</dbReference>
<keyword evidence="3 8" id="KW-0227">DNA damage</keyword>
<dbReference type="InterPro" id="IPR040662">
    <property type="entry name" value="Tfb2_C"/>
</dbReference>
<evidence type="ECO:0000256" key="4">
    <source>
        <dbReference type="ARBA" id="ARBA00023015"/>
    </source>
</evidence>
<dbReference type="Pfam" id="PF03849">
    <property type="entry name" value="Tfb2"/>
    <property type="match status" value="1"/>
</dbReference>
<keyword evidence="7 8" id="KW-0539">Nucleus</keyword>
<dbReference type="InParanoid" id="A0A077ZY57"/>
<organism evidence="10 11">
    <name type="scientific">Stylonychia lemnae</name>
    <name type="common">Ciliate</name>
    <dbReference type="NCBI Taxonomy" id="5949"/>
    <lineage>
        <taxon>Eukaryota</taxon>
        <taxon>Sar</taxon>
        <taxon>Alveolata</taxon>
        <taxon>Ciliophora</taxon>
        <taxon>Intramacronucleata</taxon>
        <taxon>Spirotrichea</taxon>
        <taxon>Stichotrichia</taxon>
        <taxon>Sporadotrichida</taxon>
        <taxon>Oxytrichidae</taxon>
        <taxon>Stylonychinae</taxon>
        <taxon>Stylonychia</taxon>
    </lineage>
</organism>
<evidence type="ECO:0000256" key="8">
    <source>
        <dbReference type="RuleBase" id="RU364024"/>
    </source>
</evidence>
<evidence type="ECO:0000256" key="1">
    <source>
        <dbReference type="ARBA" id="ARBA00004123"/>
    </source>
</evidence>
<evidence type="ECO:0000259" key="9">
    <source>
        <dbReference type="Pfam" id="PF18307"/>
    </source>
</evidence>
<evidence type="ECO:0000256" key="6">
    <source>
        <dbReference type="ARBA" id="ARBA00023204"/>
    </source>
</evidence>
<keyword evidence="4 8" id="KW-0805">Transcription regulation</keyword>
<sequence>MNLFDYISSDLPSQQKTQLYQEKSVCLCLFRVIFDQVEQQLIYRIIFMDQNFTIQDIQEMLHIKPKAIPGMNPSPEEMKEAKKQHEDLSEKFIKKLQKFELAVEIETQGMSTPGLGRNPRTPSLQQNVSRQSDIMGGNTPILSQMTSGIYETEKDIQNKRQYKLKPEFQFELTNLIEKKSSSKIQEEEKQQVEKWENQARYIEFDVRISQYQLTVNGFQYILMDTPSQVQNILLNYIQTAQQSGRDVYYKLREKRENILQILSDFKEIGLIGTSSKGSQNLPPLGMSIGRKQKFFITSLLQSFLQSQTGQNLKIVEQSTSLVDQQKQQILDKFIIVETNFKVFAYTSSDLYRQLLKQFIRVECFFPNLVVGTLTRKSLQKAYQRGISSQQILHFLETHTHITARMNKMAQQQSNMSAQTYEYSQSRQATTQGTEDAKNMPIADLFGLSSSRSARLQAANKDSYNYIPPNVRQQIELWEKELKSLSSKPGLLIEFDSKDRYNSFIEYAKQKKILIYKILEKEFQQKKEYLVIVDVQNEKEAYEFTFM</sequence>
<dbReference type="Gene3D" id="3.30.70.2610">
    <property type="match status" value="1"/>
</dbReference>
<dbReference type="GO" id="GO:0005675">
    <property type="term" value="C:transcription factor TFIIH holo complex"/>
    <property type="evidence" value="ECO:0007669"/>
    <property type="project" value="TreeGrafter"/>
</dbReference>
<keyword evidence="6 8" id="KW-0234">DNA repair</keyword>
<feature type="domain" description="Transcription factor Tfb2 C-terminal" evidence="9">
    <location>
        <begin position="473"/>
        <end position="516"/>
    </location>
</feature>
<evidence type="ECO:0000313" key="11">
    <source>
        <dbReference type="Proteomes" id="UP000039865"/>
    </source>
</evidence>
<dbReference type="GO" id="GO:0003690">
    <property type="term" value="F:double-stranded DNA binding"/>
    <property type="evidence" value="ECO:0007669"/>
    <property type="project" value="TreeGrafter"/>
</dbReference>
<protein>
    <recommendedName>
        <fullName evidence="8">General transcription factor IIH subunit 4</fullName>
    </recommendedName>
</protein>
<evidence type="ECO:0000313" key="10">
    <source>
        <dbReference type="EMBL" id="CDW73476.1"/>
    </source>
</evidence>
<keyword evidence="11" id="KW-1185">Reference proteome</keyword>
<reference evidence="10 11" key="1">
    <citation type="submission" date="2014-06" db="EMBL/GenBank/DDBJ databases">
        <authorList>
            <person name="Swart Estienne"/>
        </authorList>
    </citation>
    <scope>NUCLEOTIDE SEQUENCE [LARGE SCALE GENOMIC DNA]</scope>
    <source>
        <strain evidence="10 11">130c</strain>
    </source>
</reference>